<name>A0A1F5E4P9_9BACT</name>
<dbReference type="Proteomes" id="UP000177006">
    <property type="component" value="Unassembled WGS sequence"/>
</dbReference>
<feature type="compositionally biased region" description="Low complexity" evidence="1">
    <location>
        <begin position="220"/>
        <end position="231"/>
    </location>
</feature>
<dbReference type="Pfam" id="PF08308">
    <property type="entry name" value="PEGA"/>
    <property type="match status" value="2"/>
</dbReference>
<dbReference type="Gene3D" id="2.30.30.40">
    <property type="entry name" value="SH3 Domains"/>
    <property type="match status" value="1"/>
</dbReference>
<dbReference type="InterPro" id="IPR003646">
    <property type="entry name" value="SH3-like_bac-type"/>
</dbReference>
<organism evidence="4 5">
    <name type="scientific">Candidatus Beckwithbacteria bacterium RBG_13_42_9</name>
    <dbReference type="NCBI Taxonomy" id="1797457"/>
    <lineage>
        <taxon>Bacteria</taxon>
        <taxon>Candidatus Beckwithiibacteriota</taxon>
    </lineage>
</organism>
<dbReference type="PANTHER" id="PTHR36194">
    <property type="entry name" value="S-LAYER-LIKE PROTEIN"/>
    <property type="match status" value="1"/>
</dbReference>
<accession>A0A1F5E4P9</accession>
<feature type="domain" description="PEGA" evidence="3">
    <location>
        <begin position="123"/>
        <end position="188"/>
    </location>
</feature>
<dbReference type="PROSITE" id="PS51257">
    <property type="entry name" value="PROKAR_LIPOPROTEIN"/>
    <property type="match status" value="1"/>
</dbReference>
<proteinExistence type="predicted"/>
<comment type="caution">
    <text evidence="4">The sequence shown here is derived from an EMBL/GenBank/DDBJ whole genome shotgun (WGS) entry which is preliminary data.</text>
</comment>
<evidence type="ECO:0000259" key="3">
    <source>
        <dbReference type="Pfam" id="PF08308"/>
    </source>
</evidence>
<evidence type="ECO:0000256" key="1">
    <source>
        <dbReference type="SAM" id="MobiDB-lite"/>
    </source>
</evidence>
<evidence type="ECO:0008006" key="6">
    <source>
        <dbReference type="Google" id="ProtNLM"/>
    </source>
</evidence>
<dbReference type="InterPro" id="IPR013229">
    <property type="entry name" value="PEGA"/>
</dbReference>
<feature type="domain" description="PEGA" evidence="3">
    <location>
        <begin position="34"/>
        <end position="74"/>
    </location>
</feature>
<dbReference type="AlphaFoldDB" id="A0A1F5E4P9"/>
<dbReference type="PANTHER" id="PTHR36194:SF1">
    <property type="entry name" value="S-LAYER-LIKE PROTEIN"/>
    <property type="match status" value="1"/>
</dbReference>
<protein>
    <recommendedName>
        <fullName evidence="6">SH3b domain-containing protein</fullName>
    </recommendedName>
</protein>
<reference evidence="4 5" key="1">
    <citation type="journal article" date="2016" name="Nat. Commun.">
        <title>Thousands of microbial genomes shed light on interconnected biogeochemical processes in an aquifer system.</title>
        <authorList>
            <person name="Anantharaman K."/>
            <person name="Brown C.T."/>
            <person name="Hug L.A."/>
            <person name="Sharon I."/>
            <person name="Castelle C.J."/>
            <person name="Probst A.J."/>
            <person name="Thomas B.C."/>
            <person name="Singh A."/>
            <person name="Wilkins M.J."/>
            <person name="Karaoz U."/>
            <person name="Brodie E.L."/>
            <person name="Williams K.H."/>
            <person name="Hubbard S.S."/>
            <person name="Banfield J.F."/>
        </authorList>
    </citation>
    <scope>NUCLEOTIDE SEQUENCE [LARGE SCALE GENOMIC DNA]</scope>
</reference>
<sequence>MRIIFSRLGLIAIFSFLLTGCTIPFLGGNKQAALQVSSTPKATVFLDGEHVGATPYFDEKLKPGEHTLKLVPEDSQSISWETKIKLTSGILTVVSREMAATLDESSGYVLTLDPAVDKKNVGLAVVTVPDGAVVSLDSEPKGFSPLSLDGLAEGDHLLAISSPGYVEKSLKAKLVAGHKLTANVQLAKLPEEASKAPTPEATQSAEVTESSPKPSPTPKATPSAKTATSSATATASVIAGATDPQTLTKPYVKILEAAAGVNWLRVHSEAVSGSGNEVAKVKVGTYFEVTDEKTGWYQIDYGTGEGWIASQYGELVK</sequence>
<dbReference type="EMBL" id="MEZK01000022">
    <property type="protein sequence ID" value="OGD62345.1"/>
    <property type="molecule type" value="Genomic_DNA"/>
</dbReference>
<evidence type="ECO:0000259" key="2">
    <source>
        <dbReference type="Pfam" id="PF08239"/>
    </source>
</evidence>
<evidence type="ECO:0000313" key="5">
    <source>
        <dbReference type="Proteomes" id="UP000177006"/>
    </source>
</evidence>
<gene>
    <name evidence="4" type="ORF">A2160_03795</name>
</gene>
<evidence type="ECO:0000313" key="4">
    <source>
        <dbReference type="EMBL" id="OGD62345.1"/>
    </source>
</evidence>
<dbReference type="STRING" id="1797457.A2160_03795"/>
<feature type="region of interest" description="Disordered" evidence="1">
    <location>
        <begin position="191"/>
        <end position="231"/>
    </location>
</feature>
<feature type="compositionally biased region" description="Polar residues" evidence="1">
    <location>
        <begin position="200"/>
        <end position="209"/>
    </location>
</feature>
<feature type="domain" description="SH3b" evidence="2">
    <location>
        <begin position="264"/>
        <end position="312"/>
    </location>
</feature>
<dbReference type="Pfam" id="PF08239">
    <property type="entry name" value="SH3_3"/>
    <property type="match status" value="1"/>
</dbReference>